<name>A0A023FB57_AMBCJ</name>
<protein>
    <submittedName>
        <fullName evidence="2">Uncharacterized protein</fullName>
    </submittedName>
</protein>
<feature type="transmembrane region" description="Helical" evidence="1">
    <location>
        <begin position="17"/>
        <end position="38"/>
    </location>
</feature>
<dbReference type="AlphaFoldDB" id="A0A023FB57"/>
<organism evidence="2">
    <name type="scientific">Amblyomma cajennense</name>
    <name type="common">Cayenne tick</name>
    <name type="synonym">Acarus cajennensis</name>
    <dbReference type="NCBI Taxonomy" id="34607"/>
    <lineage>
        <taxon>Eukaryota</taxon>
        <taxon>Metazoa</taxon>
        <taxon>Ecdysozoa</taxon>
        <taxon>Arthropoda</taxon>
        <taxon>Chelicerata</taxon>
        <taxon>Arachnida</taxon>
        <taxon>Acari</taxon>
        <taxon>Parasitiformes</taxon>
        <taxon>Ixodida</taxon>
        <taxon>Ixodoidea</taxon>
        <taxon>Ixodidae</taxon>
        <taxon>Amblyomminae</taxon>
        <taxon>Amblyomma</taxon>
    </lineage>
</organism>
<accession>A0A023FB57</accession>
<reference evidence="2" key="1">
    <citation type="submission" date="2014-03" db="EMBL/GenBank/DDBJ databases">
        <title>The sialotranscriptome of Amblyomma triste, Amblyomma parvum and Amblyomma cajennense ticks, uncovered by 454-based RNA-seq.</title>
        <authorList>
            <person name="Garcia G.R."/>
            <person name="Gardinassi L.G."/>
            <person name="Ribeiro J.M."/>
            <person name="Anatriello E."/>
            <person name="Ferreira B.R."/>
            <person name="Moreira H.N."/>
            <person name="Mafra C."/>
            <person name="Olegario M.M."/>
            <person name="Szabo P.J."/>
            <person name="Miranda-Santos I.K."/>
            <person name="Maruyama S.R."/>
        </authorList>
    </citation>
    <scope>NUCLEOTIDE SEQUENCE</scope>
    <source>
        <strain evidence="2">Uberlandia</strain>
        <tissue evidence="2">Salivary glands</tissue>
    </source>
</reference>
<feature type="transmembrane region" description="Helical" evidence="1">
    <location>
        <begin position="44"/>
        <end position="65"/>
    </location>
</feature>
<sequence>MAKNQTKTPSFPCHSMVYLNVSGLLASLFILLALRLLWQQEPTVAGAIVAILQSLSHVMCPFRIVS</sequence>
<dbReference type="EMBL" id="GBBK01005770">
    <property type="protein sequence ID" value="JAC18712.1"/>
    <property type="molecule type" value="mRNA"/>
</dbReference>
<keyword evidence="1" id="KW-0812">Transmembrane</keyword>
<proteinExistence type="evidence at transcript level"/>
<keyword evidence="1" id="KW-0472">Membrane</keyword>
<keyword evidence="1" id="KW-1133">Transmembrane helix</keyword>
<evidence type="ECO:0000256" key="1">
    <source>
        <dbReference type="SAM" id="Phobius"/>
    </source>
</evidence>
<evidence type="ECO:0000313" key="2">
    <source>
        <dbReference type="EMBL" id="JAC18712.1"/>
    </source>
</evidence>